<dbReference type="PIRSF" id="PIRSF006060">
    <property type="entry name" value="AA_transporter"/>
    <property type="match status" value="1"/>
</dbReference>
<dbReference type="EMBL" id="JACRYT010000016">
    <property type="protein sequence ID" value="MBC6680669.1"/>
    <property type="molecule type" value="Genomic_DNA"/>
</dbReference>
<protein>
    <submittedName>
        <fullName evidence="7">APC family permease</fullName>
    </submittedName>
</protein>
<feature type="transmembrane region" description="Helical" evidence="6">
    <location>
        <begin position="206"/>
        <end position="224"/>
    </location>
</feature>
<keyword evidence="2" id="KW-1003">Cell membrane</keyword>
<reference evidence="7" key="1">
    <citation type="submission" date="2020-08" db="EMBL/GenBank/DDBJ databases">
        <title>Genome public.</title>
        <authorList>
            <person name="Liu C."/>
            <person name="Sun Q."/>
        </authorList>
    </citation>
    <scope>NUCLEOTIDE SEQUENCE</scope>
    <source>
        <strain evidence="7">BX12</strain>
    </source>
</reference>
<dbReference type="PANTHER" id="PTHR42770:SF7">
    <property type="entry name" value="MEMBRANE PROTEIN"/>
    <property type="match status" value="1"/>
</dbReference>
<dbReference type="PANTHER" id="PTHR42770">
    <property type="entry name" value="AMINO ACID TRANSPORTER-RELATED"/>
    <property type="match status" value="1"/>
</dbReference>
<evidence type="ECO:0000313" key="8">
    <source>
        <dbReference type="Proteomes" id="UP000602647"/>
    </source>
</evidence>
<keyword evidence="8" id="KW-1185">Reference proteome</keyword>
<dbReference type="InterPro" id="IPR002293">
    <property type="entry name" value="AA/rel_permease1"/>
</dbReference>
<evidence type="ECO:0000256" key="6">
    <source>
        <dbReference type="SAM" id="Phobius"/>
    </source>
</evidence>
<feature type="transmembrane region" description="Helical" evidence="6">
    <location>
        <begin position="408"/>
        <end position="429"/>
    </location>
</feature>
<comment type="caution">
    <text evidence="7">The sequence shown here is derived from an EMBL/GenBank/DDBJ whole genome shotgun (WGS) entry which is preliminary data.</text>
</comment>
<dbReference type="RefSeq" id="WP_187303765.1">
    <property type="nucleotide sequence ID" value="NZ_CBCTQH010000007.1"/>
</dbReference>
<feature type="transmembrane region" description="Helical" evidence="6">
    <location>
        <begin position="41"/>
        <end position="65"/>
    </location>
</feature>
<sequence>MKLEKKGISVFDFFTIGFGAIVGVGWAVIVNDWMAASGGPIPAAVGFLLTLVLVLPVAMCYAELCPMLPVAGSSVAFGYRAFGEKTAFISGWSAIMAFSAVLPWEAIYINDILAMIIPGIQEGPILYHIAGSPIYLRSLLVGEACALLIFAINWFGAKSSAIFQKILCIILLASIALTILCCVFRFDFANLTPVYQNVGVGSHSGFFGGAVAMFAIAPFFIFGFETIPQGIEDVSGSIKGVGKVIFISMIMAGITYALILFFVGGAYPWQETAFLDTPAAGNVLKLIYPGTVGEGLYIFILIGAIAGLMTTWNAFFIATPRLVMGLGRAHLLPPRFAKMNEKHGTPGFALICSGIFSCLGPFLGTAVISTLTSMTSVALMVCWFNDARSLIKLRKAEPDLPRPYRLKGGVFIAGVGMTVCMILFVMCVLPMSPAYVGNAGICVIIAWGLLGLGFYKGNSRKRSEAPRQEKYDALFANMKKREVDHSKLTL</sequence>
<dbReference type="GO" id="GO:0022857">
    <property type="term" value="F:transmembrane transporter activity"/>
    <property type="evidence" value="ECO:0007669"/>
    <property type="project" value="InterPro"/>
</dbReference>
<evidence type="ECO:0000256" key="5">
    <source>
        <dbReference type="ARBA" id="ARBA00023136"/>
    </source>
</evidence>
<dbReference type="Proteomes" id="UP000602647">
    <property type="component" value="Unassembled WGS sequence"/>
</dbReference>
<feature type="transmembrane region" description="Helical" evidence="6">
    <location>
        <begin position="296"/>
        <end position="323"/>
    </location>
</feature>
<comment type="subcellular location">
    <subcellularLocation>
        <location evidence="1">Cell membrane</location>
        <topology evidence="1">Multi-pass membrane protein</topology>
    </subcellularLocation>
</comment>
<evidence type="ECO:0000313" key="7">
    <source>
        <dbReference type="EMBL" id="MBC6680669.1"/>
    </source>
</evidence>
<proteinExistence type="predicted"/>
<evidence type="ECO:0000256" key="1">
    <source>
        <dbReference type="ARBA" id="ARBA00004651"/>
    </source>
</evidence>
<feature type="transmembrane region" description="Helical" evidence="6">
    <location>
        <begin position="244"/>
        <end position="267"/>
    </location>
</feature>
<gene>
    <name evidence="7" type="ORF">H9L42_12640</name>
</gene>
<keyword evidence="3 6" id="KW-0812">Transmembrane</keyword>
<dbReference type="GO" id="GO:0005886">
    <property type="term" value="C:plasma membrane"/>
    <property type="evidence" value="ECO:0007669"/>
    <property type="project" value="UniProtKB-SubCell"/>
</dbReference>
<evidence type="ECO:0000256" key="2">
    <source>
        <dbReference type="ARBA" id="ARBA00022475"/>
    </source>
</evidence>
<name>A0A923SSS0_9FIRM</name>
<accession>A0A923SSS0</accession>
<feature type="transmembrane region" description="Helical" evidence="6">
    <location>
        <begin position="134"/>
        <end position="154"/>
    </location>
</feature>
<keyword evidence="5 6" id="KW-0472">Membrane</keyword>
<feature type="transmembrane region" description="Helical" evidence="6">
    <location>
        <begin position="368"/>
        <end position="387"/>
    </location>
</feature>
<feature type="transmembrane region" description="Helical" evidence="6">
    <location>
        <begin position="344"/>
        <end position="362"/>
    </location>
</feature>
<feature type="transmembrane region" description="Helical" evidence="6">
    <location>
        <begin position="7"/>
        <end position="29"/>
    </location>
</feature>
<dbReference type="InterPro" id="IPR050367">
    <property type="entry name" value="APC_superfamily"/>
</dbReference>
<feature type="transmembrane region" description="Helical" evidence="6">
    <location>
        <begin position="86"/>
        <end position="104"/>
    </location>
</feature>
<organism evidence="7 8">
    <name type="scientific">Zhenpiania hominis</name>
    <dbReference type="NCBI Taxonomy" id="2763644"/>
    <lineage>
        <taxon>Bacteria</taxon>
        <taxon>Bacillati</taxon>
        <taxon>Bacillota</taxon>
        <taxon>Clostridia</taxon>
        <taxon>Peptostreptococcales</taxon>
        <taxon>Anaerovoracaceae</taxon>
        <taxon>Zhenpiania</taxon>
    </lineage>
</organism>
<keyword evidence="4 6" id="KW-1133">Transmembrane helix</keyword>
<feature type="transmembrane region" description="Helical" evidence="6">
    <location>
        <begin position="435"/>
        <end position="455"/>
    </location>
</feature>
<dbReference type="AlphaFoldDB" id="A0A923SSS0"/>
<evidence type="ECO:0000256" key="4">
    <source>
        <dbReference type="ARBA" id="ARBA00022989"/>
    </source>
</evidence>
<dbReference type="Gene3D" id="1.20.1740.10">
    <property type="entry name" value="Amino acid/polyamine transporter I"/>
    <property type="match status" value="1"/>
</dbReference>
<dbReference type="Pfam" id="PF13520">
    <property type="entry name" value="AA_permease_2"/>
    <property type="match status" value="1"/>
</dbReference>
<feature type="transmembrane region" description="Helical" evidence="6">
    <location>
        <begin position="166"/>
        <end position="186"/>
    </location>
</feature>
<evidence type="ECO:0000256" key="3">
    <source>
        <dbReference type="ARBA" id="ARBA00022692"/>
    </source>
</evidence>